<dbReference type="PRINTS" id="PR00080">
    <property type="entry name" value="SDRFAMILY"/>
</dbReference>
<dbReference type="InterPro" id="IPR002347">
    <property type="entry name" value="SDR_fam"/>
</dbReference>
<sequence length="255" mass="27283">MKVKDCVAIVTGASRGIGASCAKVLAREGAHVVLVDLMSSEETKAEIYELYRAVQVFSYEVDIRDQSAIQNLVKDVHEKLGRIDILVNNAGTCSRLDLEEMTEEMWDRDMDTNLKATFFLTQAVIYPYMKEQQYGRIVNISSISGLVGGHISSFEPGSTKGRSGPGYAASKGGVIAFTKWVAKEVGPLGIVCNSIAPGAVETAITKGMAYNLDSQVVKRMGTPDDIGEAVLYLASKEAGYTTGQVLKVCGGAAIG</sequence>
<comment type="caution">
    <text evidence="3">The sequence shown here is derived from an EMBL/GenBank/DDBJ whole genome shotgun (WGS) entry which is preliminary data.</text>
</comment>
<dbReference type="PANTHER" id="PTHR42760">
    <property type="entry name" value="SHORT-CHAIN DEHYDROGENASES/REDUCTASES FAMILY MEMBER"/>
    <property type="match status" value="1"/>
</dbReference>
<dbReference type="SUPFAM" id="SSF51735">
    <property type="entry name" value="NAD(P)-binding Rossmann-fold domains"/>
    <property type="match status" value="1"/>
</dbReference>
<dbReference type="InterPro" id="IPR036291">
    <property type="entry name" value="NAD(P)-bd_dom_sf"/>
</dbReference>
<dbReference type="AlphaFoldDB" id="A0A7V7UU02"/>
<dbReference type="Proteomes" id="UP000441354">
    <property type="component" value="Unassembled WGS sequence"/>
</dbReference>
<keyword evidence="4" id="KW-1185">Reference proteome</keyword>
<dbReference type="PANTHER" id="PTHR42760:SF133">
    <property type="entry name" value="3-OXOACYL-[ACYL-CARRIER-PROTEIN] REDUCTASE"/>
    <property type="match status" value="1"/>
</dbReference>
<dbReference type="EMBL" id="WBOT01000006">
    <property type="protein sequence ID" value="KAB2331053.1"/>
    <property type="molecule type" value="Genomic_DNA"/>
</dbReference>
<evidence type="ECO:0000313" key="3">
    <source>
        <dbReference type="EMBL" id="KAB2331053.1"/>
    </source>
</evidence>
<dbReference type="GO" id="GO:0008206">
    <property type="term" value="P:bile acid metabolic process"/>
    <property type="evidence" value="ECO:0007669"/>
    <property type="project" value="UniProtKB-ARBA"/>
</dbReference>
<dbReference type="RefSeq" id="WP_151575435.1">
    <property type="nucleotide sequence ID" value="NZ_WBOT01000006.1"/>
</dbReference>
<accession>A0A7V7UU02</accession>
<organism evidence="3 4">
    <name type="scientific">Bacillus mesophilum</name>
    <dbReference type="NCBI Taxonomy" id="1071718"/>
    <lineage>
        <taxon>Bacteria</taxon>
        <taxon>Bacillati</taxon>
        <taxon>Bacillota</taxon>
        <taxon>Bacilli</taxon>
        <taxon>Bacillales</taxon>
        <taxon>Bacillaceae</taxon>
        <taxon>Bacillus</taxon>
    </lineage>
</organism>
<dbReference type="Gene3D" id="3.40.50.720">
    <property type="entry name" value="NAD(P)-binding Rossmann-like Domain"/>
    <property type="match status" value="1"/>
</dbReference>
<name>A0A7V7UU02_9BACI</name>
<reference evidence="3 4" key="1">
    <citation type="journal article" date="2014" name="Arch. Microbiol.">
        <title>Bacillus mesophilum sp. nov., strain IITR-54T, a novel 4-chlorobiphenyl dechlorinating bacterium.</title>
        <authorList>
            <person name="Manickam N."/>
            <person name="Singh N.K."/>
            <person name="Bajaj A."/>
            <person name="Kumar R.M."/>
            <person name="Kaur G."/>
            <person name="Kaur N."/>
            <person name="Bala M."/>
            <person name="Kumar A."/>
            <person name="Mayilraj S."/>
        </authorList>
    </citation>
    <scope>NUCLEOTIDE SEQUENCE [LARGE SCALE GENOMIC DNA]</scope>
    <source>
        <strain evidence="3 4">IITR-54</strain>
    </source>
</reference>
<dbReference type="FunFam" id="3.40.50.720:FF:000084">
    <property type="entry name" value="Short-chain dehydrogenase reductase"/>
    <property type="match status" value="1"/>
</dbReference>
<comment type="similarity">
    <text evidence="1">Belongs to the short-chain dehydrogenases/reductases (SDR) family.</text>
</comment>
<evidence type="ECO:0000256" key="1">
    <source>
        <dbReference type="ARBA" id="ARBA00006484"/>
    </source>
</evidence>
<dbReference type="GO" id="GO:0016616">
    <property type="term" value="F:oxidoreductase activity, acting on the CH-OH group of donors, NAD or NADP as acceptor"/>
    <property type="evidence" value="ECO:0007669"/>
    <property type="project" value="TreeGrafter"/>
</dbReference>
<dbReference type="PRINTS" id="PR00081">
    <property type="entry name" value="GDHRDH"/>
</dbReference>
<keyword evidence="2" id="KW-0560">Oxidoreductase</keyword>
<gene>
    <name evidence="3" type="ORF">F7732_17745</name>
</gene>
<proteinExistence type="inferred from homology"/>
<protein>
    <submittedName>
        <fullName evidence="3">SDR family oxidoreductase</fullName>
    </submittedName>
</protein>
<dbReference type="OrthoDB" id="9804774at2"/>
<evidence type="ECO:0000313" key="4">
    <source>
        <dbReference type="Proteomes" id="UP000441354"/>
    </source>
</evidence>
<dbReference type="Pfam" id="PF13561">
    <property type="entry name" value="adh_short_C2"/>
    <property type="match status" value="1"/>
</dbReference>
<evidence type="ECO:0000256" key="2">
    <source>
        <dbReference type="ARBA" id="ARBA00023002"/>
    </source>
</evidence>